<dbReference type="PANTHER" id="PTHR14614">
    <property type="entry name" value="HEPATOCELLULAR CARCINOMA-ASSOCIATED ANTIGEN"/>
    <property type="match status" value="1"/>
</dbReference>
<comment type="caution">
    <text evidence="1">The sequence shown here is derived from an EMBL/GenBank/DDBJ whole genome shotgun (WGS) entry which is preliminary data.</text>
</comment>
<dbReference type="InterPro" id="IPR019410">
    <property type="entry name" value="Methyltransf_16"/>
</dbReference>
<name>A0AAD4QEZ1_9AGAM</name>
<organism evidence="1 2">
    <name type="scientific">Lactarius akahatsu</name>
    <dbReference type="NCBI Taxonomy" id="416441"/>
    <lineage>
        <taxon>Eukaryota</taxon>
        <taxon>Fungi</taxon>
        <taxon>Dikarya</taxon>
        <taxon>Basidiomycota</taxon>
        <taxon>Agaricomycotina</taxon>
        <taxon>Agaricomycetes</taxon>
        <taxon>Russulales</taxon>
        <taxon>Russulaceae</taxon>
        <taxon>Lactarius</taxon>
    </lineage>
</organism>
<dbReference type="GO" id="GO:0032259">
    <property type="term" value="P:methylation"/>
    <property type="evidence" value="ECO:0007669"/>
    <property type="project" value="UniProtKB-KW"/>
</dbReference>
<keyword evidence="1" id="KW-0808">Transferase</keyword>
<protein>
    <submittedName>
        <fullName evidence="1">Methyltransferase-domain-containing protein</fullName>
    </submittedName>
</protein>
<dbReference type="InterPro" id="IPR029063">
    <property type="entry name" value="SAM-dependent_MTases_sf"/>
</dbReference>
<dbReference type="CDD" id="cd02440">
    <property type="entry name" value="AdoMet_MTases"/>
    <property type="match status" value="1"/>
</dbReference>
<gene>
    <name evidence="1" type="ORF">EDB92DRAFT_283239</name>
</gene>
<evidence type="ECO:0000313" key="2">
    <source>
        <dbReference type="Proteomes" id="UP001201163"/>
    </source>
</evidence>
<dbReference type="Pfam" id="PF10294">
    <property type="entry name" value="Methyltransf_16"/>
    <property type="match status" value="1"/>
</dbReference>
<dbReference type="SUPFAM" id="SSF53335">
    <property type="entry name" value="S-adenosyl-L-methionine-dependent methyltransferases"/>
    <property type="match status" value="1"/>
</dbReference>
<dbReference type="Proteomes" id="UP001201163">
    <property type="component" value="Unassembled WGS sequence"/>
</dbReference>
<dbReference type="Gene3D" id="3.40.50.150">
    <property type="entry name" value="Vaccinia Virus protein VP39"/>
    <property type="match status" value="1"/>
</dbReference>
<dbReference type="EMBL" id="JAKELL010000014">
    <property type="protein sequence ID" value="KAH8994493.1"/>
    <property type="molecule type" value="Genomic_DNA"/>
</dbReference>
<evidence type="ECO:0000313" key="1">
    <source>
        <dbReference type="EMBL" id="KAH8994493.1"/>
    </source>
</evidence>
<sequence length="390" mass="42127">MTAVVVLPPTSRLPSIKALGTIPVGLLHEAIQYLQAIYNPEICGSRRVSRGACRKERPTHNTDTGLCDTTLSWEAVRADAFEHAHAIRWLTALIAQATTHADADAVETLVQSAAALLAICAGAASAGTRTRTYAFSGSVRVQLTDVALRNDDFESVGAQTWGSACVLAEMIVEEPARFGLGGGPPDAAPAMVRVLELGAGTGLVSLTIGKILDRCGRAEIVASDFHPLALENLRLNIENNNPCHDSCGLPLVSAHFLDWQEAADPANALEAPFDVPFDEVFGADVIYEVEHAAWISACLRRLVRMTGRFHLVIPIREGFARESTAIERLFPRVEDMHRVEPTLCITQKESIICEAEPDGAAGSRGGVEYAHYTIQWTDGRYGQPTGLHEE</sequence>
<reference evidence="1" key="1">
    <citation type="submission" date="2022-01" db="EMBL/GenBank/DDBJ databases">
        <title>Comparative genomics reveals a dynamic genome evolution in the ectomycorrhizal milk-cap (Lactarius) mushrooms.</title>
        <authorList>
            <consortium name="DOE Joint Genome Institute"/>
            <person name="Lebreton A."/>
            <person name="Tang N."/>
            <person name="Kuo A."/>
            <person name="LaButti K."/>
            <person name="Drula E."/>
            <person name="Barry K."/>
            <person name="Clum A."/>
            <person name="Lipzen A."/>
            <person name="Mousain D."/>
            <person name="Ng V."/>
            <person name="Wang R."/>
            <person name="Wang X."/>
            <person name="Dai Y."/>
            <person name="Henrissat B."/>
            <person name="Grigoriev I.V."/>
            <person name="Guerin-Laguette A."/>
            <person name="Yu F."/>
            <person name="Martin F.M."/>
        </authorList>
    </citation>
    <scope>NUCLEOTIDE SEQUENCE</scope>
    <source>
        <strain evidence="1">QP</strain>
    </source>
</reference>
<accession>A0AAD4QEZ1</accession>
<dbReference type="GO" id="GO:0008757">
    <property type="term" value="F:S-adenosylmethionine-dependent methyltransferase activity"/>
    <property type="evidence" value="ECO:0007669"/>
    <property type="project" value="UniProtKB-ARBA"/>
</dbReference>
<dbReference type="PANTHER" id="PTHR14614:SF147">
    <property type="entry name" value="S-ADENOSYLMETHIONINE-DEPENDENT METHYLTRANSFERASE OF THE SEVEN BETA-STRAND FAMILY"/>
    <property type="match status" value="1"/>
</dbReference>
<keyword evidence="2" id="KW-1185">Reference proteome</keyword>
<dbReference type="AlphaFoldDB" id="A0AAD4QEZ1"/>
<proteinExistence type="predicted"/>
<keyword evidence="1" id="KW-0489">Methyltransferase</keyword>